<dbReference type="Proteomes" id="UP000183971">
    <property type="component" value="Unassembled WGS sequence"/>
</dbReference>
<gene>
    <name evidence="3" type="ORF">FPRO_13565</name>
</gene>
<keyword evidence="2" id="KW-0472">Membrane</keyword>
<feature type="transmembrane region" description="Helical" evidence="2">
    <location>
        <begin position="609"/>
        <end position="627"/>
    </location>
</feature>
<feature type="compositionally biased region" description="Polar residues" evidence="1">
    <location>
        <begin position="72"/>
        <end position="81"/>
    </location>
</feature>
<dbReference type="RefSeq" id="XP_031088431.1">
    <property type="nucleotide sequence ID" value="XM_031223032.1"/>
</dbReference>
<comment type="caution">
    <text evidence="3">The sequence shown here is derived from an EMBL/GenBank/DDBJ whole genome shotgun (WGS) entry which is preliminary data.</text>
</comment>
<dbReference type="InterPro" id="IPR002523">
    <property type="entry name" value="MgTranspt_CorA/ZnTranspt_ZntB"/>
</dbReference>
<organism evidence="3 4">
    <name type="scientific">Fusarium proliferatum (strain ET1)</name>
    <name type="common">Orchid endophyte fungus</name>
    <dbReference type="NCBI Taxonomy" id="1227346"/>
    <lineage>
        <taxon>Eukaryota</taxon>
        <taxon>Fungi</taxon>
        <taxon>Dikarya</taxon>
        <taxon>Ascomycota</taxon>
        <taxon>Pezizomycotina</taxon>
        <taxon>Sordariomycetes</taxon>
        <taxon>Hypocreomycetidae</taxon>
        <taxon>Hypocreales</taxon>
        <taxon>Nectriaceae</taxon>
        <taxon>Fusarium</taxon>
        <taxon>Fusarium fujikuroi species complex</taxon>
    </lineage>
</organism>
<protein>
    <submittedName>
        <fullName evidence="3">Uncharacterized protein</fullName>
    </submittedName>
</protein>
<dbReference type="EMBL" id="FJOF01000012">
    <property type="protein sequence ID" value="CZR47898.1"/>
    <property type="molecule type" value="Genomic_DNA"/>
</dbReference>
<feature type="transmembrane region" description="Helical" evidence="2">
    <location>
        <begin position="564"/>
        <end position="589"/>
    </location>
</feature>
<feature type="region of interest" description="Disordered" evidence="1">
    <location>
        <begin position="1"/>
        <end position="86"/>
    </location>
</feature>
<keyword evidence="4" id="KW-1185">Reference proteome</keyword>
<feature type="compositionally biased region" description="Polar residues" evidence="1">
    <location>
        <begin position="42"/>
        <end position="57"/>
    </location>
</feature>
<dbReference type="GO" id="GO:0016020">
    <property type="term" value="C:membrane"/>
    <property type="evidence" value="ECO:0007669"/>
    <property type="project" value="InterPro"/>
</dbReference>
<keyword evidence="2" id="KW-1133">Transmembrane helix</keyword>
<name>A0A1L7W5L2_FUSPR</name>
<dbReference type="VEuPathDB" id="FungiDB:FPRO_13565"/>
<feature type="compositionally biased region" description="Basic and acidic residues" evidence="1">
    <location>
        <begin position="58"/>
        <end position="70"/>
    </location>
</feature>
<dbReference type="AlphaFoldDB" id="A0A1L7W5L2"/>
<dbReference type="Gene3D" id="1.20.58.340">
    <property type="entry name" value="Magnesium transport protein CorA, transmembrane region"/>
    <property type="match status" value="1"/>
</dbReference>
<dbReference type="GeneID" id="42058428"/>
<evidence type="ECO:0000256" key="1">
    <source>
        <dbReference type="SAM" id="MobiDB-lite"/>
    </source>
</evidence>
<sequence>MNIELEPRPVSRVGTTPEAHNDTAELELPQADIDNGHDQAGIMSSQDPESRAQTVHSSPKESCAHERLGQEEGSQSHTSQEVIDGNVHPIDLNDQILLSKIRDLLIARLDRARQVAGSTVRSTESRWMRDTFDADNSETPDPLWWSDDYIGGAWPASRDVPGVVQYIIGHGAEVLSHWSSRWRTQMDDQNTPYDRIESVWRDWCCAAREEMCGTVGNSSSDHRIGRIGIIGKIVTWWLSPFASYCASNEFQKGARGFPIPILACGLSFEEPFRLSSSEMADLDVGKSTSFLSTDFRGGYSVQTDHDLHNAIHWQIRYFSPVYQIRNNRTRSLFSKRQTTRLQHGSGITILQEKRIVVSFRVLRETSRLFSILVLKDEDMFPDVQSPDQQFDVKSFWKGYIDFELHYIPPLTYYLLEICRAFKMCMDAWEETLSTIDKLVLVKLEDLDNLERVEELMFDSSFKRSRDYFVALQILRIIDEWLDEVQSTVEDMSKDHVLLKASMWDDGYTSNRSFGVAVRYVNEHATATKSRVQKKREEINSLRDGLFNATSLRESTKAMALNQAIYVFTVVTVLFTPVSFLATFWALPFLNNPAEGSGTIPEPSAFRNSFIIMPILTYALVIGVAWVVGKRNSVRALLDLLRKYWAKSTSLMRSAWSSRPWMP</sequence>
<reference evidence="4" key="1">
    <citation type="journal article" date="2016" name="Genome Biol. Evol.">
        <title>Comparative 'omics' of the Fusarium fujikuroi species complex highlights differences in genetic potential and metabolite synthesis.</title>
        <authorList>
            <person name="Niehaus E.-M."/>
            <person name="Muensterkoetter M."/>
            <person name="Proctor R.H."/>
            <person name="Brown D.W."/>
            <person name="Sharon A."/>
            <person name="Idan Y."/>
            <person name="Oren-Young L."/>
            <person name="Sieber C.M."/>
            <person name="Novak O."/>
            <person name="Pencik A."/>
            <person name="Tarkowska D."/>
            <person name="Hromadova K."/>
            <person name="Freeman S."/>
            <person name="Maymon M."/>
            <person name="Elazar M."/>
            <person name="Youssef S.A."/>
            <person name="El-Shabrawy E.S.M."/>
            <person name="Shalaby A.B.A."/>
            <person name="Houterman P."/>
            <person name="Brock N.L."/>
            <person name="Burkhardt I."/>
            <person name="Tsavkelova E.A."/>
            <person name="Dickschat J.S."/>
            <person name="Galuszka P."/>
            <person name="Gueldener U."/>
            <person name="Tudzynski B."/>
        </authorList>
    </citation>
    <scope>NUCLEOTIDE SEQUENCE [LARGE SCALE GENOMIC DNA]</scope>
    <source>
        <strain evidence="4">ET1</strain>
    </source>
</reference>
<dbReference type="Pfam" id="PF01544">
    <property type="entry name" value="CorA"/>
    <property type="match status" value="1"/>
</dbReference>
<accession>A0A1L7W5L2</accession>
<evidence type="ECO:0000256" key="2">
    <source>
        <dbReference type="SAM" id="Phobius"/>
    </source>
</evidence>
<proteinExistence type="predicted"/>
<keyword evidence="2" id="KW-0812">Transmembrane</keyword>
<dbReference type="GO" id="GO:0046873">
    <property type="term" value="F:metal ion transmembrane transporter activity"/>
    <property type="evidence" value="ECO:0007669"/>
    <property type="project" value="InterPro"/>
</dbReference>
<evidence type="ECO:0000313" key="4">
    <source>
        <dbReference type="Proteomes" id="UP000183971"/>
    </source>
</evidence>
<evidence type="ECO:0000313" key="3">
    <source>
        <dbReference type="EMBL" id="CZR47898.1"/>
    </source>
</evidence>